<feature type="compositionally biased region" description="Polar residues" evidence="2">
    <location>
        <begin position="50"/>
        <end position="60"/>
    </location>
</feature>
<dbReference type="Pfam" id="PF01497">
    <property type="entry name" value="Peripla_BP_2"/>
    <property type="match status" value="1"/>
</dbReference>
<dbReference type="SUPFAM" id="SSF53807">
    <property type="entry name" value="Helical backbone' metal receptor"/>
    <property type="match status" value="1"/>
</dbReference>
<evidence type="ECO:0000259" key="3">
    <source>
        <dbReference type="PROSITE" id="PS50983"/>
    </source>
</evidence>
<dbReference type="OrthoDB" id="9797850at2"/>
<comment type="caution">
    <text evidence="4">The sequence shown here is derived from an EMBL/GenBank/DDBJ whole genome shotgun (WGS) entry which is preliminary data.</text>
</comment>
<dbReference type="PANTHER" id="PTHR30535:SF7">
    <property type="entry name" value="IRON(III) DICITRATE-BINDING PROTEIN"/>
    <property type="match status" value="1"/>
</dbReference>
<sequence>MGPHCHAGGALGDHLLADHDRVVRAHVHRGRGAEGDEEQSDADQEHAQATHRSLPTSTVATRVAPGNVADSGHRGSHIRRGTRPRGGSVCRILDAWSLGRHGRVHRSRTGAKDLLRRLAVDVLPCPRPPSGGSVPRPRSGLLALLLTSALLAGCSSDPATDPVAATDDDFPVTVSNCGVDVTVASPPQRIVTIKSTTTELVLALGLGDRLVGTAFLDGPIREDLADAETVAGLERISDEAPSQEAVLEREPDLVFAGWESNLAADTAGERDTLAKLGVASYVAPSACQSAEAPEQMTYDLLFDDFTEAGRLLGASEAAEDLVERQRAALEEVGRVPRGTTAVWWSSGVDTPFVGGGTGAPQMVMERVGLTNVAGDVDKTWTSLGWEAIVDADPDVIVLVDAAWNTAAQKIEDLESNPATAAMTAVREKRYLTIPFPAAEAGIRSVGAAADLVAQAGDLGLVE</sequence>
<evidence type="ECO:0000313" key="4">
    <source>
        <dbReference type="EMBL" id="TKI63653.1"/>
    </source>
</evidence>
<gene>
    <name evidence="4" type="ORF">FC770_00195</name>
</gene>
<evidence type="ECO:0000256" key="1">
    <source>
        <dbReference type="ARBA" id="ARBA00008814"/>
    </source>
</evidence>
<comment type="similarity">
    <text evidence="1">Belongs to the bacterial solute-binding protein 8 family.</text>
</comment>
<dbReference type="InterPro" id="IPR050902">
    <property type="entry name" value="ABC_Transporter_SBP"/>
</dbReference>
<name>A0A4V5TKH8_9ACTN</name>
<evidence type="ECO:0000256" key="2">
    <source>
        <dbReference type="SAM" id="MobiDB-lite"/>
    </source>
</evidence>
<dbReference type="Gene3D" id="3.40.50.1980">
    <property type="entry name" value="Nitrogenase molybdenum iron protein domain"/>
    <property type="match status" value="2"/>
</dbReference>
<dbReference type="NCBIfam" id="TIGR03868">
    <property type="entry name" value="F420-O_ABCperi"/>
    <property type="match status" value="1"/>
</dbReference>
<organism evidence="4 5">
    <name type="scientific">Nocardioides jishulii</name>
    <dbReference type="NCBI Taxonomy" id="2575440"/>
    <lineage>
        <taxon>Bacteria</taxon>
        <taxon>Bacillati</taxon>
        <taxon>Actinomycetota</taxon>
        <taxon>Actinomycetes</taxon>
        <taxon>Propionibacteriales</taxon>
        <taxon>Nocardioidaceae</taxon>
        <taxon>Nocardioides</taxon>
    </lineage>
</organism>
<feature type="domain" description="Fe/B12 periplasmic-binding" evidence="3">
    <location>
        <begin position="189"/>
        <end position="462"/>
    </location>
</feature>
<dbReference type="AlphaFoldDB" id="A0A4V5TKH8"/>
<dbReference type="InterPro" id="IPR022287">
    <property type="entry name" value="ABC_trnsptr_F420-0_sub-bd_pred"/>
</dbReference>
<feature type="compositionally biased region" description="Basic residues" evidence="2">
    <location>
        <begin position="74"/>
        <end position="83"/>
    </location>
</feature>
<keyword evidence="5" id="KW-1185">Reference proteome</keyword>
<feature type="region of interest" description="Disordered" evidence="2">
    <location>
        <begin position="28"/>
        <end position="85"/>
    </location>
</feature>
<dbReference type="InterPro" id="IPR002491">
    <property type="entry name" value="ABC_transptr_periplasmic_BD"/>
</dbReference>
<accession>A0A4V5TKH8</accession>
<dbReference type="EMBL" id="SZPY01000001">
    <property type="protein sequence ID" value="TKI63653.1"/>
    <property type="molecule type" value="Genomic_DNA"/>
</dbReference>
<dbReference type="PANTHER" id="PTHR30535">
    <property type="entry name" value="VITAMIN B12-BINDING PROTEIN"/>
    <property type="match status" value="1"/>
</dbReference>
<reference evidence="4 5" key="1">
    <citation type="submission" date="2019-04" db="EMBL/GenBank/DDBJ databases">
        <authorList>
            <person name="Dong K."/>
        </authorList>
    </citation>
    <scope>NUCLEOTIDE SEQUENCE [LARGE SCALE GENOMIC DNA]</scope>
    <source>
        <strain evidence="5">dk3543</strain>
    </source>
</reference>
<proteinExistence type="inferred from homology"/>
<dbReference type="PROSITE" id="PS50983">
    <property type="entry name" value="FE_B12_PBP"/>
    <property type="match status" value="1"/>
</dbReference>
<protein>
    <submittedName>
        <fullName evidence="4">Putative F420-0 ABC transporter substrate-binding protein</fullName>
    </submittedName>
</protein>
<evidence type="ECO:0000313" key="5">
    <source>
        <dbReference type="Proteomes" id="UP000307808"/>
    </source>
</evidence>
<dbReference type="Proteomes" id="UP000307808">
    <property type="component" value="Unassembled WGS sequence"/>
</dbReference>